<dbReference type="InterPro" id="IPR000182">
    <property type="entry name" value="GNAT_dom"/>
</dbReference>
<keyword evidence="3" id="KW-1185">Reference proteome</keyword>
<organism evidence="2 3">
    <name type="scientific">Dulcicalothrix desertica PCC 7102</name>
    <dbReference type="NCBI Taxonomy" id="232991"/>
    <lineage>
        <taxon>Bacteria</taxon>
        <taxon>Bacillati</taxon>
        <taxon>Cyanobacteriota</taxon>
        <taxon>Cyanophyceae</taxon>
        <taxon>Nostocales</taxon>
        <taxon>Calotrichaceae</taxon>
        <taxon>Dulcicalothrix</taxon>
    </lineage>
</organism>
<keyword evidence="2" id="KW-0808">Transferase</keyword>
<dbReference type="RefSeq" id="WP_127081515.1">
    <property type="nucleotide sequence ID" value="NZ_RSCL01000006.1"/>
</dbReference>
<dbReference type="GO" id="GO:0016747">
    <property type="term" value="F:acyltransferase activity, transferring groups other than amino-acyl groups"/>
    <property type="evidence" value="ECO:0007669"/>
    <property type="project" value="InterPro"/>
</dbReference>
<dbReference type="OrthoDB" id="9797178at2"/>
<reference evidence="2" key="2">
    <citation type="journal article" date="2019" name="Genome Biol. Evol.">
        <title>Day and night: Metabolic profiles and evolutionary relationships of six axenic non-marine cyanobacteria.</title>
        <authorList>
            <person name="Will S.E."/>
            <person name="Henke P."/>
            <person name="Boedeker C."/>
            <person name="Huang S."/>
            <person name="Brinkmann H."/>
            <person name="Rohde M."/>
            <person name="Jarek M."/>
            <person name="Friedl T."/>
            <person name="Seufert S."/>
            <person name="Schumacher M."/>
            <person name="Overmann J."/>
            <person name="Neumann-Schaal M."/>
            <person name="Petersen J."/>
        </authorList>
    </citation>
    <scope>NUCLEOTIDE SEQUENCE [LARGE SCALE GENOMIC DNA]</scope>
    <source>
        <strain evidence="2">PCC 7102</strain>
    </source>
</reference>
<reference evidence="2" key="1">
    <citation type="submission" date="2018-12" db="EMBL/GenBank/DDBJ databases">
        <authorList>
            <person name="Will S."/>
            <person name="Neumann-Schaal M."/>
            <person name="Henke P."/>
        </authorList>
    </citation>
    <scope>NUCLEOTIDE SEQUENCE</scope>
    <source>
        <strain evidence="2">PCC 7102</strain>
    </source>
</reference>
<dbReference type="PROSITE" id="PS51186">
    <property type="entry name" value="GNAT"/>
    <property type="match status" value="1"/>
</dbReference>
<dbReference type="CDD" id="cd04301">
    <property type="entry name" value="NAT_SF"/>
    <property type="match status" value="1"/>
</dbReference>
<dbReference type="InterPro" id="IPR016181">
    <property type="entry name" value="Acyl_CoA_acyltransferase"/>
</dbReference>
<protein>
    <submittedName>
        <fullName evidence="2">N-acetyltransferase</fullName>
    </submittedName>
</protein>
<evidence type="ECO:0000259" key="1">
    <source>
        <dbReference type="PROSITE" id="PS51186"/>
    </source>
</evidence>
<dbReference type="Pfam" id="PF13527">
    <property type="entry name" value="Acetyltransf_9"/>
    <property type="match status" value="1"/>
</dbReference>
<gene>
    <name evidence="2" type="ORF">DSM106972_030080</name>
</gene>
<proteinExistence type="predicted"/>
<name>A0A433VKZ7_9CYAN</name>
<dbReference type="Gene3D" id="3.40.630.30">
    <property type="match status" value="1"/>
</dbReference>
<sequence>MSIRCEASPDYSKIAEVITSAFGQPNEAKLVEAIRNSENYIPELSLVAEIDGNIVAHLLFSYIHIISNEILPVLALAPVAVLPQFQNQGIGTALVQYGLDRADELGEALIIVLGHPSFYSRFGFVQSTYYGIKSPFEVRAEAFMVKPLKNYEIKYTGEVIYPQLFNDV</sequence>
<evidence type="ECO:0000313" key="3">
    <source>
        <dbReference type="Proteomes" id="UP000271624"/>
    </source>
</evidence>
<dbReference type="SUPFAM" id="SSF55729">
    <property type="entry name" value="Acyl-CoA N-acyltransferases (Nat)"/>
    <property type="match status" value="1"/>
</dbReference>
<dbReference type="Proteomes" id="UP000271624">
    <property type="component" value="Unassembled WGS sequence"/>
</dbReference>
<dbReference type="EMBL" id="RSCL01000006">
    <property type="protein sequence ID" value="RUT06751.1"/>
    <property type="molecule type" value="Genomic_DNA"/>
</dbReference>
<dbReference type="AlphaFoldDB" id="A0A433VKZ7"/>
<evidence type="ECO:0000313" key="2">
    <source>
        <dbReference type="EMBL" id="RUT06751.1"/>
    </source>
</evidence>
<feature type="domain" description="N-acetyltransferase" evidence="1">
    <location>
        <begin position="1"/>
        <end position="149"/>
    </location>
</feature>
<comment type="caution">
    <text evidence="2">The sequence shown here is derived from an EMBL/GenBank/DDBJ whole genome shotgun (WGS) entry which is preliminary data.</text>
</comment>
<accession>A0A433VKZ7</accession>